<evidence type="ECO:0000256" key="1">
    <source>
        <dbReference type="SAM" id="Phobius"/>
    </source>
</evidence>
<accession>A0ABW7G5H4</accession>
<dbReference type="Proteomes" id="UP001606305">
    <property type="component" value="Unassembled WGS sequence"/>
</dbReference>
<comment type="caution">
    <text evidence="2">The sequence shown here is derived from an EMBL/GenBank/DDBJ whole genome shotgun (WGS) entry which is preliminary data.</text>
</comment>
<sequence>MLIAAIVLAALVALLHVYFLVLEMFFWTKPLGRKAFGLKADFAEQSKTLAANQGLYNGFLAAGLLWGLVQDAGSAGRPWLVFFLGCVIVAGVYGALTVSRKILFVQGVPALLALAALLMA</sequence>
<protein>
    <submittedName>
        <fullName evidence="2">DUF1304 domain-containing protein</fullName>
    </submittedName>
</protein>
<proteinExistence type="predicted"/>
<feature type="transmembrane region" description="Helical" evidence="1">
    <location>
        <begin position="75"/>
        <end position="95"/>
    </location>
</feature>
<keyword evidence="1" id="KW-1133">Transmembrane helix</keyword>
<gene>
    <name evidence="2" type="ORF">ACG00X_09770</name>
</gene>
<feature type="transmembrane region" description="Helical" evidence="1">
    <location>
        <begin position="102"/>
        <end position="119"/>
    </location>
</feature>
<name>A0ABW7G5H4_9BURK</name>
<keyword evidence="1" id="KW-0812">Transmembrane</keyword>
<dbReference type="PANTHER" id="PTHR38446:SF1">
    <property type="entry name" value="BLL0914 PROTEIN"/>
    <property type="match status" value="1"/>
</dbReference>
<evidence type="ECO:0000313" key="3">
    <source>
        <dbReference type="Proteomes" id="UP001606305"/>
    </source>
</evidence>
<dbReference type="InterPro" id="IPR009732">
    <property type="entry name" value="DUF1304"/>
</dbReference>
<evidence type="ECO:0000313" key="2">
    <source>
        <dbReference type="EMBL" id="MFG6457121.1"/>
    </source>
</evidence>
<keyword evidence="3" id="KW-1185">Reference proteome</keyword>
<dbReference type="RefSeq" id="WP_394487951.1">
    <property type="nucleotide sequence ID" value="NZ_JBIGIA010000006.1"/>
</dbReference>
<dbReference type="Pfam" id="PF06993">
    <property type="entry name" value="DUF1304"/>
    <property type="match status" value="1"/>
</dbReference>
<dbReference type="PANTHER" id="PTHR38446">
    <property type="entry name" value="BLL0914 PROTEIN"/>
    <property type="match status" value="1"/>
</dbReference>
<reference evidence="2 3" key="1">
    <citation type="submission" date="2024-09" db="EMBL/GenBank/DDBJ databases">
        <title>Novel species of the genus Pelomonas and Roseateles isolated from streams.</title>
        <authorList>
            <person name="Lu H."/>
        </authorList>
    </citation>
    <scope>NUCLEOTIDE SEQUENCE [LARGE SCALE GENOMIC DNA]</scope>
    <source>
        <strain evidence="2 3">BYS96W</strain>
    </source>
</reference>
<feature type="transmembrane region" description="Helical" evidence="1">
    <location>
        <begin position="49"/>
        <end position="69"/>
    </location>
</feature>
<dbReference type="EMBL" id="JBIGIA010000006">
    <property type="protein sequence ID" value="MFG6457121.1"/>
    <property type="molecule type" value="Genomic_DNA"/>
</dbReference>
<keyword evidence="1" id="KW-0472">Membrane</keyword>
<feature type="transmembrane region" description="Helical" evidence="1">
    <location>
        <begin position="6"/>
        <end position="28"/>
    </location>
</feature>
<organism evidence="2 3">
    <name type="scientific">Pelomonas nitida</name>
    <dbReference type="NCBI Taxonomy" id="3299027"/>
    <lineage>
        <taxon>Bacteria</taxon>
        <taxon>Pseudomonadati</taxon>
        <taxon>Pseudomonadota</taxon>
        <taxon>Betaproteobacteria</taxon>
        <taxon>Burkholderiales</taxon>
        <taxon>Sphaerotilaceae</taxon>
        <taxon>Roseateles</taxon>
    </lineage>
</organism>